<comment type="caution">
    <text evidence="3">The sequence shown here is derived from an EMBL/GenBank/DDBJ whole genome shotgun (WGS) entry which is preliminary data.</text>
</comment>
<dbReference type="Gene3D" id="3.40.720.10">
    <property type="entry name" value="Alkaline Phosphatase, subunit A"/>
    <property type="match status" value="1"/>
</dbReference>
<accession>A0A9E5JWQ1</accession>
<evidence type="ECO:0000313" key="3">
    <source>
        <dbReference type="EMBL" id="NHO65966.1"/>
    </source>
</evidence>
<evidence type="ECO:0000256" key="1">
    <source>
        <dbReference type="ARBA" id="ARBA00008779"/>
    </source>
</evidence>
<evidence type="ECO:0000313" key="4">
    <source>
        <dbReference type="Proteomes" id="UP000787472"/>
    </source>
</evidence>
<gene>
    <name evidence="3" type="ORF">G8770_10470</name>
</gene>
<dbReference type="SUPFAM" id="SSF53649">
    <property type="entry name" value="Alkaline phosphatase-like"/>
    <property type="match status" value="1"/>
</dbReference>
<dbReference type="Pfam" id="PF00884">
    <property type="entry name" value="Sulfatase"/>
    <property type="match status" value="1"/>
</dbReference>
<dbReference type="PANTHER" id="PTHR42693">
    <property type="entry name" value="ARYLSULFATASE FAMILY MEMBER"/>
    <property type="match status" value="1"/>
</dbReference>
<dbReference type="InterPro" id="IPR017850">
    <property type="entry name" value="Alkaline_phosphatase_core_sf"/>
</dbReference>
<sequence>MKQIKFRWVAAVVLCLGTGWLGLRLPLLHAEADAVDRSVLPIPAKAYEGKLEPTEDESTPMYPSPVKAPHGAPNILLVMTDDVGFASASTFGGPVPTPNLDRLASEGLRYNQFHTTGICSPTRASLLTSRNHHAVGLAAVVELNSPYPGYTGHIPTSAAPVARILRDNGYNTAMFGKDHNVPAAERSPSGPFDQWPTGRGFEYFYGFVGGDSDQWQPALYEGISPVDGSHRPDDYLLDEELADKTINWIHNQKASAPDKPFFAYLSTGSAHAPHQAPKEWIEKFKGKFDQGWDEERENILKRQLALGVVPEGTQLAKRPDIIPAWHSLSAEEQRVYARYMEVYAAMLAYQDAQFGRVMDELKRMGQADNTLVVFIEGDNGSSGEGGLQGTLNEMAHLSSSNSHPEDIAWLDKHLDIMGGPDTYQGFPIGWTYATNSPFPWFKTHASHLGGVRNGLVISWPQKMQNRGEVRSQYHHVVDIMPTLLDAAGIPQPKVVDGVEQQRVDGKSMLYSFDEADVASVRTTQYYEVLGNRGIYHDGWLASTTPRNMPWDIASVRGGSDVTSYPWELYNLNEDFSQSRNVAAQYPQKLEELKKIFDQEARNNYVYPIQDSGGNARAMRMIKAAGTFRDEYEFWGPGIQLQLVSSPPIYKMPFVLTAEIDVPEGGADGVIVAAGSYFSGWSFYLKDGKPVAYAAISPLNKPGLQSRIASDTALTPGKHQLRYEFDHDGAEGGELAIFVDGEKVAQGEVTRRPEILAGNGETFDTGRDANVPVSKEYQDQGVFTGTIEKITVKIKMPLVYRAYKAITG</sequence>
<dbReference type="CDD" id="cd16025">
    <property type="entry name" value="PAS_like"/>
    <property type="match status" value="1"/>
</dbReference>
<dbReference type="Gene3D" id="3.30.1120.10">
    <property type="match status" value="1"/>
</dbReference>
<keyword evidence="4" id="KW-1185">Reference proteome</keyword>
<dbReference type="EMBL" id="JAAONZ010000006">
    <property type="protein sequence ID" value="NHO65966.1"/>
    <property type="molecule type" value="Genomic_DNA"/>
</dbReference>
<feature type="domain" description="Sulfatase N-terminal" evidence="2">
    <location>
        <begin position="73"/>
        <end position="489"/>
    </location>
</feature>
<dbReference type="Proteomes" id="UP000787472">
    <property type="component" value="Unassembled WGS sequence"/>
</dbReference>
<organism evidence="3 4">
    <name type="scientific">Pseudomaricurvus hydrocarbonicus</name>
    <dbReference type="NCBI Taxonomy" id="1470433"/>
    <lineage>
        <taxon>Bacteria</taxon>
        <taxon>Pseudomonadati</taxon>
        <taxon>Pseudomonadota</taxon>
        <taxon>Gammaproteobacteria</taxon>
        <taxon>Cellvibrionales</taxon>
        <taxon>Cellvibrionaceae</taxon>
        <taxon>Pseudomaricurvus</taxon>
    </lineage>
</organism>
<protein>
    <submittedName>
        <fullName evidence="3">Arylsulfatase</fullName>
    </submittedName>
</protein>
<dbReference type="InterPro" id="IPR000917">
    <property type="entry name" value="Sulfatase_N"/>
</dbReference>
<evidence type="ECO:0000259" key="2">
    <source>
        <dbReference type="Pfam" id="PF00884"/>
    </source>
</evidence>
<dbReference type="AlphaFoldDB" id="A0A9E5JWQ1"/>
<name>A0A9E5JWQ1_9GAMM</name>
<reference evidence="3" key="1">
    <citation type="submission" date="2020-03" db="EMBL/GenBank/DDBJ databases">
        <authorList>
            <person name="Guo F."/>
        </authorList>
    </citation>
    <scope>NUCLEOTIDE SEQUENCE</scope>
    <source>
        <strain evidence="3">JCM 30134</strain>
    </source>
</reference>
<dbReference type="RefSeq" id="WP_167185894.1">
    <property type="nucleotide sequence ID" value="NZ_JAAONZ010000006.1"/>
</dbReference>
<dbReference type="InterPro" id="IPR050738">
    <property type="entry name" value="Sulfatase"/>
</dbReference>
<dbReference type="PANTHER" id="PTHR42693:SF43">
    <property type="entry name" value="BLL2667 PROTEIN"/>
    <property type="match status" value="1"/>
</dbReference>
<comment type="similarity">
    <text evidence="1">Belongs to the sulfatase family.</text>
</comment>
<proteinExistence type="inferred from homology"/>